<dbReference type="Proteomes" id="UP000245768">
    <property type="component" value="Unassembled WGS sequence"/>
</dbReference>
<dbReference type="EMBL" id="KZ819635">
    <property type="protein sequence ID" value="PWN91229.1"/>
    <property type="molecule type" value="Genomic_DNA"/>
</dbReference>
<proteinExistence type="inferred from homology"/>
<evidence type="ECO:0000256" key="3">
    <source>
        <dbReference type="ARBA" id="ARBA00023006"/>
    </source>
</evidence>
<dbReference type="RefSeq" id="XP_025378427.1">
    <property type="nucleotide sequence ID" value="XM_025520922.1"/>
</dbReference>
<dbReference type="Pfam" id="PF07855">
    <property type="entry name" value="ATG101"/>
    <property type="match status" value="2"/>
</dbReference>
<dbReference type="AlphaFoldDB" id="A0A316YPM0"/>
<dbReference type="PANTHER" id="PTHR13292">
    <property type="entry name" value="AUTOPHAGY-RELATED PROTEIN 101"/>
    <property type="match status" value="1"/>
</dbReference>
<keyword evidence="3" id="KW-0072">Autophagy</keyword>
<dbReference type="PANTHER" id="PTHR13292:SF0">
    <property type="entry name" value="AUTOPHAGY-RELATED PROTEIN 101"/>
    <property type="match status" value="1"/>
</dbReference>
<accession>A0A316YPM0</accession>
<feature type="compositionally biased region" description="Pro residues" evidence="4">
    <location>
        <begin position="188"/>
        <end position="198"/>
    </location>
</feature>
<evidence type="ECO:0000256" key="1">
    <source>
        <dbReference type="ARBA" id="ARBA00007130"/>
    </source>
</evidence>
<organism evidence="5 6">
    <name type="scientific">Acaromyces ingoldii</name>
    <dbReference type="NCBI Taxonomy" id="215250"/>
    <lineage>
        <taxon>Eukaryota</taxon>
        <taxon>Fungi</taxon>
        <taxon>Dikarya</taxon>
        <taxon>Basidiomycota</taxon>
        <taxon>Ustilaginomycotina</taxon>
        <taxon>Exobasidiomycetes</taxon>
        <taxon>Exobasidiales</taxon>
        <taxon>Cryptobasidiaceae</taxon>
        <taxon>Acaromyces</taxon>
    </lineage>
</organism>
<dbReference type="OrthoDB" id="10259639at2759"/>
<reference evidence="5 6" key="1">
    <citation type="journal article" date="2018" name="Mol. Biol. Evol.">
        <title>Broad Genomic Sampling Reveals a Smut Pathogenic Ancestry of the Fungal Clade Ustilaginomycotina.</title>
        <authorList>
            <person name="Kijpornyongpan T."/>
            <person name="Mondo S.J."/>
            <person name="Barry K."/>
            <person name="Sandor L."/>
            <person name="Lee J."/>
            <person name="Lipzen A."/>
            <person name="Pangilinan J."/>
            <person name="LaButti K."/>
            <person name="Hainaut M."/>
            <person name="Henrissat B."/>
            <person name="Grigoriev I.V."/>
            <person name="Spatafora J.W."/>
            <person name="Aime M.C."/>
        </authorList>
    </citation>
    <scope>NUCLEOTIDE SEQUENCE [LARGE SCALE GENOMIC DNA]</scope>
    <source>
        <strain evidence="5 6">MCA 4198</strain>
    </source>
</reference>
<evidence type="ECO:0000256" key="2">
    <source>
        <dbReference type="ARBA" id="ARBA00018874"/>
    </source>
</evidence>
<evidence type="ECO:0000313" key="6">
    <source>
        <dbReference type="Proteomes" id="UP000245768"/>
    </source>
</evidence>
<evidence type="ECO:0000313" key="5">
    <source>
        <dbReference type="EMBL" id="PWN91229.1"/>
    </source>
</evidence>
<dbReference type="InParanoid" id="A0A316YPM0"/>
<dbReference type="GO" id="GO:0000407">
    <property type="term" value="C:phagophore assembly site"/>
    <property type="evidence" value="ECO:0007669"/>
    <property type="project" value="TreeGrafter"/>
</dbReference>
<dbReference type="InterPro" id="IPR012445">
    <property type="entry name" value="ATG101"/>
</dbReference>
<dbReference type="GeneID" id="37042838"/>
<dbReference type="STRING" id="215250.A0A316YPM0"/>
<name>A0A316YPM0_9BASI</name>
<feature type="region of interest" description="Disordered" evidence="4">
    <location>
        <begin position="115"/>
        <end position="151"/>
    </location>
</feature>
<feature type="region of interest" description="Disordered" evidence="4">
    <location>
        <begin position="173"/>
        <end position="208"/>
    </location>
</feature>
<dbReference type="GO" id="GO:1990316">
    <property type="term" value="C:Atg1/ULK1 kinase complex"/>
    <property type="evidence" value="ECO:0007669"/>
    <property type="project" value="TreeGrafter"/>
</dbReference>
<dbReference type="GO" id="GO:0000045">
    <property type="term" value="P:autophagosome assembly"/>
    <property type="evidence" value="ECO:0007669"/>
    <property type="project" value="TreeGrafter"/>
</dbReference>
<feature type="compositionally biased region" description="Low complexity" evidence="4">
    <location>
        <begin position="199"/>
        <end position="208"/>
    </location>
</feature>
<comment type="similarity">
    <text evidence="1">Belongs to the ATG101 family.</text>
</comment>
<keyword evidence="6" id="KW-1185">Reference proteome</keyword>
<evidence type="ECO:0000256" key="4">
    <source>
        <dbReference type="SAM" id="MobiDB-lite"/>
    </source>
</evidence>
<protein>
    <recommendedName>
        <fullName evidence="2">Autophagy-related protein 101</fullName>
    </recommendedName>
</protein>
<sequence>MPTPPSGSALDVPVLPGGGGSLVRAYESFSFAFDRIETALLPDVARAVLHTILFQRALGHVRPASVVVLEREFPCVRDAGVERVVEEKVEELARLVETRGKVRVAVLQTPLSASRAAASTTQSTQQSQQQQQHPPATSAGAGTATATADKQATARTGGYPYAWITHAWSGGITGTTVHRPEESAVAPPHSPSPDPTSPAAPSRASTTEAEFEEWAVTFTLVSAQTERERNRLHRATSSQLADFVRQLIRFTDEKRLHIPSITTNDLEPFPIKIDVERLP</sequence>
<dbReference type="GO" id="GO:0019901">
    <property type="term" value="F:protein kinase binding"/>
    <property type="evidence" value="ECO:0007669"/>
    <property type="project" value="TreeGrafter"/>
</dbReference>
<gene>
    <name evidence="5" type="ORF">FA10DRAFT_265100</name>
</gene>